<protein>
    <submittedName>
        <fullName evidence="2">UPF0235 protein</fullName>
    </submittedName>
</protein>
<dbReference type="PANTHER" id="PTHR13420:SF7">
    <property type="entry name" value="UPF0235 PROTEIN C15ORF40"/>
    <property type="match status" value="1"/>
</dbReference>
<dbReference type="Gene3D" id="3.30.1200.10">
    <property type="entry name" value="YggU-like"/>
    <property type="match status" value="1"/>
</dbReference>
<sequence>MDISNGKLKLFVSAIPNSNTTRIRSIDEVEIKIEIDEPPENNKANNKLVKFLSKMFKIEKQKIQIIGGATSKHKIVIINQDLSKEDALKIMQGG</sequence>
<dbReference type="SUPFAM" id="SSF69786">
    <property type="entry name" value="YggU-like"/>
    <property type="match status" value="1"/>
</dbReference>
<proteinExistence type="inferred from homology"/>
<dbReference type="Proteomes" id="UP000016927">
    <property type="component" value="Unassembled WGS sequence"/>
</dbReference>
<dbReference type="InterPro" id="IPR003746">
    <property type="entry name" value="DUF167"/>
</dbReference>
<dbReference type="InterPro" id="IPR036591">
    <property type="entry name" value="YggU-like_sf"/>
</dbReference>
<dbReference type="GO" id="GO:0005737">
    <property type="term" value="C:cytoplasm"/>
    <property type="evidence" value="ECO:0007669"/>
    <property type="project" value="TreeGrafter"/>
</dbReference>
<gene>
    <name evidence="2" type="ORF">NBO_27g0038</name>
</gene>
<accession>R0KUG6</accession>
<organism evidence="2 3">
    <name type="scientific">Nosema bombycis (strain CQ1 / CVCC 102059)</name>
    <name type="common">Microsporidian parasite</name>
    <name type="synonym">Pebrine of silkworm</name>
    <dbReference type="NCBI Taxonomy" id="578461"/>
    <lineage>
        <taxon>Eukaryota</taxon>
        <taxon>Fungi</taxon>
        <taxon>Fungi incertae sedis</taxon>
        <taxon>Microsporidia</taxon>
        <taxon>Nosematidae</taxon>
        <taxon>Nosema</taxon>
    </lineage>
</organism>
<dbReference type="HOGENOM" id="CLU_130694_5_2_1"/>
<comment type="similarity">
    <text evidence="1">Belongs to the UPF0235 family.</text>
</comment>
<dbReference type="STRING" id="578461.R0KUG6"/>
<dbReference type="PANTHER" id="PTHR13420">
    <property type="entry name" value="UPF0235 PROTEIN C15ORF40"/>
    <property type="match status" value="1"/>
</dbReference>
<keyword evidence="3" id="KW-1185">Reference proteome</keyword>
<dbReference type="Pfam" id="PF02594">
    <property type="entry name" value="DUF167"/>
    <property type="match status" value="1"/>
</dbReference>
<dbReference type="EMBL" id="KB908935">
    <property type="protein sequence ID" value="EOB14481.1"/>
    <property type="molecule type" value="Genomic_DNA"/>
</dbReference>
<evidence type="ECO:0000313" key="2">
    <source>
        <dbReference type="EMBL" id="EOB14481.1"/>
    </source>
</evidence>
<evidence type="ECO:0000256" key="1">
    <source>
        <dbReference type="ARBA" id="ARBA00010364"/>
    </source>
</evidence>
<dbReference type="OMA" id="KMFKIEK"/>
<reference evidence="2 3" key="1">
    <citation type="journal article" date="2013" name="BMC Genomics">
        <title>Comparative genomics of parasitic silkworm microsporidia reveal an association between genome expansion and host adaptation.</title>
        <authorList>
            <person name="Pan G."/>
            <person name="Xu J."/>
            <person name="Li T."/>
            <person name="Xia Q."/>
            <person name="Liu S.L."/>
            <person name="Zhang G."/>
            <person name="Li S."/>
            <person name="Li C."/>
            <person name="Liu H."/>
            <person name="Yang L."/>
            <person name="Liu T."/>
            <person name="Zhang X."/>
            <person name="Wu Z."/>
            <person name="Fan W."/>
            <person name="Dang X."/>
            <person name="Xiang H."/>
            <person name="Tao M."/>
            <person name="Li Y."/>
            <person name="Hu J."/>
            <person name="Li Z."/>
            <person name="Lin L."/>
            <person name="Luo J."/>
            <person name="Geng L."/>
            <person name="Wang L."/>
            <person name="Long M."/>
            <person name="Wan Y."/>
            <person name="He N."/>
            <person name="Zhang Z."/>
            <person name="Lu C."/>
            <person name="Keeling P.J."/>
            <person name="Wang J."/>
            <person name="Xiang Z."/>
            <person name="Zhou Z."/>
        </authorList>
    </citation>
    <scope>NUCLEOTIDE SEQUENCE [LARGE SCALE GENOMIC DNA]</scope>
    <source>
        <strain evidence="3">CQ1 / CVCC 102059</strain>
    </source>
</reference>
<dbReference type="VEuPathDB" id="MicrosporidiaDB:NBO_27g0038"/>
<dbReference type="NCBIfam" id="TIGR00251">
    <property type="entry name" value="DUF167 family protein"/>
    <property type="match status" value="1"/>
</dbReference>
<name>R0KUG6_NOSB1</name>
<evidence type="ECO:0000313" key="3">
    <source>
        <dbReference type="Proteomes" id="UP000016927"/>
    </source>
</evidence>
<dbReference type="SMART" id="SM01152">
    <property type="entry name" value="DUF167"/>
    <property type="match status" value="1"/>
</dbReference>
<dbReference type="HAMAP" id="MF_00634">
    <property type="entry name" value="UPF0235"/>
    <property type="match status" value="1"/>
</dbReference>
<dbReference type="AlphaFoldDB" id="R0KUG6"/>